<evidence type="ECO:0000313" key="8">
    <source>
        <dbReference type="EMBL" id="MFC3230482.1"/>
    </source>
</evidence>
<proteinExistence type="inferred from homology"/>
<evidence type="ECO:0000259" key="6">
    <source>
        <dbReference type="Pfam" id="PF04542"/>
    </source>
</evidence>
<dbReference type="SUPFAM" id="SSF88946">
    <property type="entry name" value="Sigma2 domain of RNA polymerase sigma factors"/>
    <property type="match status" value="1"/>
</dbReference>
<dbReference type="Proteomes" id="UP001595528">
    <property type="component" value="Unassembled WGS sequence"/>
</dbReference>
<evidence type="ECO:0000256" key="1">
    <source>
        <dbReference type="ARBA" id="ARBA00010641"/>
    </source>
</evidence>
<feature type="domain" description="RNA polymerase sigma-70 region 2" evidence="6">
    <location>
        <begin position="13"/>
        <end position="76"/>
    </location>
</feature>
<dbReference type="Pfam" id="PF08281">
    <property type="entry name" value="Sigma70_r4_2"/>
    <property type="match status" value="1"/>
</dbReference>
<evidence type="ECO:0000259" key="7">
    <source>
        <dbReference type="Pfam" id="PF08281"/>
    </source>
</evidence>
<organism evidence="8 9">
    <name type="scientific">Marinibaculum pumilum</name>
    <dbReference type="NCBI Taxonomy" id="1766165"/>
    <lineage>
        <taxon>Bacteria</taxon>
        <taxon>Pseudomonadati</taxon>
        <taxon>Pseudomonadota</taxon>
        <taxon>Alphaproteobacteria</taxon>
        <taxon>Rhodospirillales</taxon>
        <taxon>Rhodospirillaceae</taxon>
        <taxon>Marinibaculum</taxon>
    </lineage>
</organism>
<comment type="similarity">
    <text evidence="1">Belongs to the sigma-70 factor family. ECF subfamily.</text>
</comment>
<gene>
    <name evidence="8" type="ORF">ACFOGJ_24755</name>
</gene>
<sequence>MTDEEALRLEMAALVPRLRRFALGLTRAADQADDLVQATCERAIRGLDGFTRGTRLDSWMYRIMQNLHRNALRDHAVRARHATQVGLQGEPSLDGAGAAQVRADLQTVGAALDRLDPEQRMALILIGVEGFSYQEAAEIMEVPVGTVTSRLARARLRLRAALEDDGTGGGPGAGPADGKEE</sequence>
<dbReference type="Gene3D" id="1.10.10.10">
    <property type="entry name" value="Winged helix-like DNA-binding domain superfamily/Winged helix DNA-binding domain"/>
    <property type="match status" value="1"/>
</dbReference>
<dbReference type="NCBIfam" id="TIGR02937">
    <property type="entry name" value="sigma70-ECF"/>
    <property type="match status" value="1"/>
</dbReference>
<dbReference type="EMBL" id="JBHRTR010000046">
    <property type="protein sequence ID" value="MFC3230482.1"/>
    <property type="molecule type" value="Genomic_DNA"/>
</dbReference>
<dbReference type="InterPro" id="IPR013324">
    <property type="entry name" value="RNA_pol_sigma_r3/r4-like"/>
</dbReference>
<reference evidence="9" key="1">
    <citation type="journal article" date="2019" name="Int. J. Syst. Evol. Microbiol.">
        <title>The Global Catalogue of Microorganisms (GCM) 10K type strain sequencing project: providing services to taxonomists for standard genome sequencing and annotation.</title>
        <authorList>
            <consortium name="The Broad Institute Genomics Platform"/>
            <consortium name="The Broad Institute Genome Sequencing Center for Infectious Disease"/>
            <person name="Wu L."/>
            <person name="Ma J."/>
        </authorList>
    </citation>
    <scope>NUCLEOTIDE SEQUENCE [LARGE SCALE GENOMIC DNA]</scope>
    <source>
        <strain evidence="9">KCTC 42964</strain>
    </source>
</reference>
<dbReference type="InterPro" id="IPR036388">
    <property type="entry name" value="WH-like_DNA-bd_sf"/>
</dbReference>
<evidence type="ECO:0000256" key="2">
    <source>
        <dbReference type="ARBA" id="ARBA00023015"/>
    </source>
</evidence>
<keyword evidence="4" id="KW-0804">Transcription</keyword>
<dbReference type="RefSeq" id="WP_379905692.1">
    <property type="nucleotide sequence ID" value="NZ_JBHRTR010000046.1"/>
</dbReference>
<dbReference type="Pfam" id="PF04542">
    <property type="entry name" value="Sigma70_r2"/>
    <property type="match status" value="1"/>
</dbReference>
<evidence type="ECO:0000256" key="5">
    <source>
        <dbReference type="SAM" id="MobiDB-lite"/>
    </source>
</evidence>
<name>A0ABV7L7B0_9PROT</name>
<dbReference type="InterPro" id="IPR039425">
    <property type="entry name" value="RNA_pol_sigma-70-like"/>
</dbReference>
<keyword evidence="3" id="KW-0731">Sigma factor</keyword>
<dbReference type="InterPro" id="IPR013249">
    <property type="entry name" value="RNA_pol_sigma70_r4_t2"/>
</dbReference>
<dbReference type="InterPro" id="IPR014284">
    <property type="entry name" value="RNA_pol_sigma-70_dom"/>
</dbReference>
<dbReference type="InterPro" id="IPR007627">
    <property type="entry name" value="RNA_pol_sigma70_r2"/>
</dbReference>
<evidence type="ECO:0000256" key="4">
    <source>
        <dbReference type="ARBA" id="ARBA00023163"/>
    </source>
</evidence>
<feature type="domain" description="RNA polymerase sigma factor 70 region 4 type 2" evidence="7">
    <location>
        <begin position="107"/>
        <end position="158"/>
    </location>
</feature>
<evidence type="ECO:0000256" key="3">
    <source>
        <dbReference type="ARBA" id="ARBA00023082"/>
    </source>
</evidence>
<dbReference type="Gene3D" id="1.10.1740.10">
    <property type="match status" value="1"/>
</dbReference>
<keyword evidence="9" id="KW-1185">Reference proteome</keyword>
<dbReference type="SUPFAM" id="SSF88659">
    <property type="entry name" value="Sigma3 and sigma4 domains of RNA polymerase sigma factors"/>
    <property type="match status" value="1"/>
</dbReference>
<accession>A0ABV7L7B0</accession>
<dbReference type="InterPro" id="IPR013325">
    <property type="entry name" value="RNA_pol_sigma_r2"/>
</dbReference>
<protein>
    <submittedName>
        <fullName evidence="8">RNA polymerase sigma factor</fullName>
    </submittedName>
</protein>
<feature type="region of interest" description="Disordered" evidence="5">
    <location>
        <begin position="162"/>
        <end position="181"/>
    </location>
</feature>
<comment type="caution">
    <text evidence="8">The sequence shown here is derived from an EMBL/GenBank/DDBJ whole genome shotgun (WGS) entry which is preliminary data.</text>
</comment>
<dbReference type="PANTHER" id="PTHR43133">
    <property type="entry name" value="RNA POLYMERASE ECF-TYPE SIGMA FACTO"/>
    <property type="match status" value="1"/>
</dbReference>
<keyword evidence="2" id="KW-0805">Transcription regulation</keyword>
<evidence type="ECO:0000313" key="9">
    <source>
        <dbReference type="Proteomes" id="UP001595528"/>
    </source>
</evidence>
<dbReference type="PANTHER" id="PTHR43133:SF25">
    <property type="entry name" value="RNA POLYMERASE SIGMA FACTOR RFAY-RELATED"/>
    <property type="match status" value="1"/>
</dbReference>